<keyword evidence="3" id="KW-1185">Reference proteome</keyword>
<feature type="domain" description="Methyltransferase type 11" evidence="1">
    <location>
        <begin position="52"/>
        <end position="140"/>
    </location>
</feature>
<evidence type="ECO:0000313" key="3">
    <source>
        <dbReference type="Proteomes" id="UP001500457"/>
    </source>
</evidence>
<comment type="caution">
    <text evidence="2">The sequence shown here is derived from an EMBL/GenBank/DDBJ whole genome shotgun (WGS) entry which is preliminary data.</text>
</comment>
<sequence>MDEVDGVGGVDGVDRYAAAATGWATGASRVYGPLAAALVAAAPHPLEGRRVLDAGAGTGLASAALRAVGAHPVALDRSPAMLGWDAAARPPAVAGALEAVPLRDGCVDDTVAAFVLNHVDDPTAALRELARVTRPGGAVLASLPAATSSHRAVRNRIDAVVVDAGWVPPDWHAHLTTVQAPQLGDVAAAGRAARDAGLHVLAVTEHVADVGVERAEDLVDYRLGQAHVAAWLEGMSDAERAALRAAAVDAVRPVMAPYRPPVITLVARVP</sequence>
<gene>
    <name evidence="2" type="ORF">GCM10023203_26490</name>
</gene>
<proteinExistence type="predicted"/>
<accession>A0ABP9ECN3</accession>
<organism evidence="2 3">
    <name type="scientific">Actinomycetospora straminea</name>
    <dbReference type="NCBI Taxonomy" id="663607"/>
    <lineage>
        <taxon>Bacteria</taxon>
        <taxon>Bacillati</taxon>
        <taxon>Actinomycetota</taxon>
        <taxon>Actinomycetes</taxon>
        <taxon>Pseudonocardiales</taxon>
        <taxon>Pseudonocardiaceae</taxon>
        <taxon>Actinomycetospora</taxon>
    </lineage>
</organism>
<dbReference type="EMBL" id="BAABHQ010000006">
    <property type="protein sequence ID" value="GAA4875118.1"/>
    <property type="molecule type" value="Genomic_DNA"/>
</dbReference>
<dbReference type="Proteomes" id="UP001500457">
    <property type="component" value="Unassembled WGS sequence"/>
</dbReference>
<dbReference type="PANTHER" id="PTHR42912">
    <property type="entry name" value="METHYLTRANSFERASE"/>
    <property type="match status" value="1"/>
</dbReference>
<dbReference type="Gene3D" id="3.40.50.150">
    <property type="entry name" value="Vaccinia Virus protein VP39"/>
    <property type="match status" value="1"/>
</dbReference>
<dbReference type="RefSeq" id="WP_274232974.1">
    <property type="nucleotide sequence ID" value="NZ_BAABHQ010000006.1"/>
</dbReference>
<evidence type="ECO:0000313" key="2">
    <source>
        <dbReference type="EMBL" id="GAA4875118.1"/>
    </source>
</evidence>
<dbReference type="SUPFAM" id="SSF53335">
    <property type="entry name" value="S-adenosyl-L-methionine-dependent methyltransferases"/>
    <property type="match status" value="1"/>
</dbReference>
<protein>
    <recommendedName>
        <fullName evidence="1">Methyltransferase type 11 domain-containing protein</fullName>
    </recommendedName>
</protein>
<reference evidence="3" key="1">
    <citation type="journal article" date="2019" name="Int. J. Syst. Evol. Microbiol.">
        <title>The Global Catalogue of Microorganisms (GCM) 10K type strain sequencing project: providing services to taxonomists for standard genome sequencing and annotation.</title>
        <authorList>
            <consortium name="The Broad Institute Genomics Platform"/>
            <consortium name="The Broad Institute Genome Sequencing Center for Infectious Disease"/>
            <person name="Wu L."/>
            <person name="Ma J."/>
        </authorList>
    </citation>
    <scope>NUCLEOTIDE SEQUENCE [LARGE SCALE GENOMIC DNA]</scope>
    <source>
        <strain evidence="3">JCM 17983</strain>
    </source>
</reference>
<dbReference type="InterPro" id="IPR050508">
    <property type="entry name" value="Methyltransf_Superfamily"/>
</dbReference>
<dbReference type="InterPro" id="IPR013216">
    <property type="entry name" value="Methyltransf_11"/>
</dbReference>
<evidence type="ECO:0000259" key="1">
    <source>
        <dbReference type="Pfam" id="PF08241"/>
    </source>
</evidence>
<name>A0ABP9ECN3_9PSEU</name>
<dbReference type="CDD" id="cd02440">
    <property type="entry name" value="AdoMet_MTases"/>
    <property type="match status" value="1"/>
</dbReference>
<dbReference type="Pfam" id="PF08241">
    <property type="entry name" value="Methyltransf_11"/>
    <property type="match status" value="1"/>
</dbReference>
<dbReference type="InterPro" id="IPR029063">
    <property type="entry name" value="SAM-dependent_MTases_sf"/>
</dbReference>